<organism evidence="3 4">
    <name type="scientific">Crystallibacter crystallopoietes</name>
    <dbReference type="NCBI Taxonomy" id="37928"/>
    <lineage>
        <taxon>Bacteria</taxon>
        <taxon>Bacillati</taxon>
        <taxon>Actinomycetota</taxon>
        <taxon>Actinomycetes</taxon>
        <taxon>Micrococcales</taxon>
        <taxon>Micrococcaceae</taxon>
        <taxon>Crystallibacter</taxon>
    </lineage>
</organism>
<dbReference type="AlphaFoldDB" id="A0A1H0ZK42"/>
<keyword evidence="2" id="KW-0732">Signal</keyword>
<evidence type="ECO:0000256" key="1">
    <source>
        <dbReference type="SAM" id="MobiDB-lite"/>
    </source>
</evidence>
<feature type="chain" id="PRO_5039342500" description="PQQ-like domain-containing protein" evidence="2">
    <location>
        <begin position="21"/>
        <end position="453"/>
    </location>
</feature>
<feature type="compositionally biased region" description="Polar residues" evidence="1">
    <location>
        <begin position="35"/>
        <end position="47"/>
    </location>
</feature>
<gene>
    <name evidence="3" type="ORF">SAMN04489742_0394</name>
</gene>
<keyword evidence="4" id="KW-1185">Reference proteome</keyword>
<feature type="region of interest" description="Disordered" evidence="1">
    <location>
        <begin position="22"/>
        <end position="68"/>
    </location>
</feature>
<evidence type="ECO:0000313" key="3">
    <source>
        <dbReference type="EMBL" id="SDQ27446.1"/>
    </source>
</evidence>
<evidence type="ECO:0000313" key="4">
    <source>
        <dbReference type="Proteomes" id="UP000181917"/>
    </source>
</evidence>
<sequence length="453" mass="47578">MRSMRASTAVVLATAAVVTALSSCTPGGPEPPDTVPSTSSGAPGTTESSREPHESYRSTNSFKAQLPAPWTGGASWVTEGGVIGTYGLDTGIAALSEDGIMTVYDKRGGVVSQSEEPRELRPEQTRGTEVAQLYEGGKKFLAVFSQGTPPQAEGTSPSPGGLTAVITVFDGTNGELLHRTVHTFPSRGDNDTGLLGHSGSLHLPVAEAPMVLDPVSGEFETVEVPDGDEWILRVDGVDVFNRVDDLPTMGLDERRRLGYEAFTGDWRHEGFIAIPNAVGPYISLAIGNGGVATDKCLIVDVHTGESIGASEQLNNGCLRTGSNHIHGFNGLLFVGHRGRGFASFEEGTVLVSMFDPETGRQWVENADPRDTESEDFRPYFVGADRIVYGKYAAPDTGEGQAASYDPALGTEPRPWHEGDETVLPAAVSGDGIGAFPGLGGNGMAYIVKAGAGP</sequence>
<dbReference type="EMBL" id="FNKH01000002">
    <property type="protein sequence ID" value="SDQ27446.1"/>
    <property type="molecule type" value="Genomic_DNA"/>
</dbReference>
<proteinExistence type="predicted"/>
<protein>
    <recommendedName>
        <fullName evidence="5">PQQ-like domain-containing protein</fullName>
    </recommendedName>
</protein>
<reference evidence="3 4" key="1">
    <citation type="submission" date="2016-10" db="EMBL/GenBank/DDBJ databases">
        <authorList>
            <person name="de Groot N.N."/>
        </authorList>
    </citation>
    <scope>NUCLEOTIDE SEQUENCE [LARGE SCALE GENOMIC DNA]</scope>
    <source>
        <strain evidence="3 4">DSM 20117</strain>
    </source>
</reference>
<evidence type="ECO:0008006" key="5">
    <source>
        <dbReference type="Google" id="ProtNLM"/>
    </source>
</evidence>
<accession>A0A1H0ZK42</accession>
<dbReference type="PROSITE" id="PS51257">
    <property type="entry name" value="PROKAR_LIPOPROTEIN"/>
    <property type="match status" value="1"/>
</dbReference>
<dbReference type="RefSeq" id="WP_139186715.1">
    <property type="nucleotide sequence ID" value="NZ_CP018863.1"/>
</dbReference>
<feature type="signal peptide" evidence="2">
    <location>
        <begin position="1"/>
        <end position="20"/>
    </location>
</feature>
<evidence type="ECO:0000256" key="2">
    <source>
        <dbReference type="SAM" id="SignalP"/>
    </source>
</evidence>
<dbReference type="Proteomes" id="UP000181917">
    <property type="component" value="Unassembled WGS sequence"/>
</dbReference>
<dbReference type="OrthoDB" id="9889401at2"/>
<name>A0A1H0ZK42_9MICC</name>